<keyword evidence="1" id="KW-1133">Transmembrane helix</keyword>
<dbReference type="VEuPathDB" id="GiardiaDB:QR46_4843"/>
<evidence type="ECO:0000313" key="3">
    <source>
        <dbReference type="Proteomes" id="UP000018320"/>
    </source>
</evidence>
<dbReference type="InterPro" id="IPR009030">
    <property type="entry name" value="Growth_fac_rcpt_cys_sf"/>
</dbReference>
<gene>
    <name evidence="2" type="ORF">DHA2_153135</name>
</gene>
<accession>V6TDV5</accession>
<keyword evidence="1" id="KW-0812">Transmembrane</keyword>
<dbReference type="Proteomes" id="UP000018320">
    <property type="component" value="Unassembled WGS sequence"/>
</dbReference>
<dbReference type="VEuPathDB" id="GiardiaDB:GL50803_0041942"/>
<evidence type="ECO:0000256" key="1">
    <source>
        <dbReference type="SAM" id="Phobius"/>
    </source>
</evidence>
<organism evidence="2 3">
    <name type="scientific">Giardia intestinalis</name>
    <name type="common">Giardia lamblia</name>
    <dbReference type="NCBI Taxonomy" id="5741"/>
    <lineage>
        <taxon>Eukaryota</taxon>
        <taxon>Metamonada</taxon>
        <taxon>Diplomonadida</taxon>
        <taxon>Hexamitidae</taxon>
        <taxon>Giardiinae</taxon>
        <taxon>Giardia</taxon>
    </lineage>
</organism>
<reference evidence="2 3" key="2">
    <citation type="journal article" date="2013" name="Genome Biol. Evol.">
        <title>Genome sequencing of Giardia lamblia genotypes A2 and B isolates (DH and GS) and comparative analysis with the genomes of genotypes A1 and E (WB and Pig).</title>
        <authorList>
            <person name="Adam R.D."/>
            <person name="Dahlstrom E.W."/>
            <person name="Martens C.A."/>
            <person name="Bruno D.P."/>
            <person name="Barbian K.D."/>
            <person name="Ricklefs S.M."/>
            <person name="Hernandez M.M."/>
            <person name="Narla N.P."/>
            <person name="Patel R.B."/>
            <person name="Porcella S.F."/>
            <person name="Nash T.E."/>
        </authorList>
    </citation>
    <scope>NUCLEOTIDE SEQUENCE [LARGE SCALE GENOMIC DNA]</scope>
    <source>
        <strain evidence="2 3">DH</strain>
    </source>
</reference>
<keyword evidence="1" id="KW-0472">Membrane</keyword>
<evidence type="ECO:0000313" key="2">
    <source>
        <dbReference type="EMBL" id="ESU35005.1"/>
    </source>
</evidence>
<name>V6TDV5_GIAIN</name>
<sequence length="186" mass="19890">MTADVCVLNSPDVDVDSCSISNCLVCLANNRDVCATCSSGYLWNANEKACVVACPDTNCIDCNQSTGECSACGVGYGMQGALCYPCTISDCSSCSFRTDSRTGKSIEICTQCSFGELTAYGQCKEIVRVGRRTVLISSVSATVLVLLACTGIGLFFIFRRRSPRLDAASEAFSVETLQEHELSRQC</sequence>
<feature type="transmembrane region" description="Helical" evidence="1">
    <location>
        <begin position="134"/>
        <end position="158"/>
    </location>
</feature>
<dbReference type="AlphaFoldDB" id="V6TDV5"/>
<comment type="caution">
    <text evidence="2">The sequence shown here is derived from an EMBL/GenBank/DDBJ whole genome shotgun (WGS) entry which is preliminary data.</text>
</comment>
<dbReference type="SUPFAM" id="SSF57184">
    <property type="entry name" value="Growth factor receptor domain"/>
    <property type="match status" value="1"/>
</dbReference>
<dbReference type="VEuPathDB" id="GiardiaDB:GL50581_250"/>
<protein>
    <submittedName>
        <fullName evidence="2">Variant-specific surface protein</fullName>
    </submittedName>
</protein>
<proteinExistence type="predicted"/>
<reference evidence="3" key="1">
    <citation type="submission" date="2012-02" db="EMBL/GenBank/DDBJ databases">
        <title>Genome sequencing of Giardia lamblia Genotypes A2 and B isolates (DH and GS) and comparative analysis with the genomes of Genotypes A1 and E (WB and Pig).</title>
        <authorList>
            <person name="Adam R."/>
            <person name="Dahlstrom E."/>
            <person name="Martens C."/>
            <person name="Bruno D."/>
            <person name="Barbian K."/>
            <person name="Porcella S.F."/>
            <person name="Nash T."/>
        </authorList>
    </citation>
    <scope>NUCLEOTIDE SEQUENCE</scope>
    <source>
        <strain evidence="3">DH</strain>
    </source>
</reference>
<dbReference type="VEuPathDB" id="GiardiaDB:DHA2_153135"/>
<dbReference type="EMBL" id="AHGT01000108">
    <property type="protein sequence ID" value="ESU35005.1"/>
    <property type="molecule type" value="Genomic_DNA"/>
</dbReference>